<evidence type="ECO:0000313" key="2">
    <source>
        <dbReference type="Proteomes" id="UP000187651"/>
    </source>
</evidence>
<name>A0A1G9WUR7_9FIRM</name>
<evidence type="ECO:0000313" key="1">
    <source>
        <dbReference type="EMBL" id="SDM87875.1"/>
    </source>
</evidence>
<proteinExistence type="predicted"/>
<gene>
    <name evidence="1" type="ORF">SAMN05216544_1341</name>
</gene>
<sequence>MNITKLKETIERRNKLDINDDYALEECWNIFTNILTNNIDETIDFLKTCTEDEFYGVAEVFPEIISKTQSHEIYNTMIARNESLENQEYKESNQTDLQFAKEAFINQ</sequence>
<organism evidence="1 2">
    <name type="scientific">Lachnospira pectinoschiza</name>
    <dbReference type="NCBI Taxonomy" id="28052"/>
    <lineage>
        <taxon>Bacteria</taxon>
        <taxon>Bacillati</taxon>
        <taxon>Bacillota</taxon>
        <taxon>Clostridia</taxon>
        <taxon>Lachnospirales</taxon>
        <taxon>Lachnospiraceae</taxon>
        <taxon>Lachnospira</taxon>
    </lineage>
</organism>
<dbReference type="RefSeq" id="WP_051637182.1">
    <property type="nucleotide sequence ID" value="NZ_FNHZ01000003.1"/>
</dbReference>
<dbReference type="OrthoDB" id="1190548at2"/>
<reference evidence="2" key="1">
    <citation type="submission" date="2016-10" db="EMBL/GenBank/DDBJ databases">
        <authorList>
            <person name="Varghese N."/>
            <person name="Submissions S."/>
        </authorList>
    </citation>
    <scope>NUCLEOTIDE SEQUENCE [LARGE SCALE GENOMIC DNA]</scope>
    <source>
        <strain evidence="2">M83</strain>
    </source>
</reference>
<dbReference type="AlphaFoldDB" id="A0A1G9WUR7"/>
<protein>
    <submittedName>
        <fullName evidence="1">Uncharacterized protein</fullName>
    </submittedName>
</protein>
<dbReference type="Proteomes" id="UP000187651">
    <property type="component" value="Unassembled WGS sequence"/>
</dbReference>
<keyword evidence="2" id="KW-1185">Reference proteome</keyword>
<accession>A0A1G9WUR7</accession>
<dbReference type="EMBL" id="FNHZ01000003">
    <property type="protein sequence ID" value="SDM87875.1"/>
    <property type="molecule type" value="Genomic_DNA"/>
</dbReference>